<keyword evidence="5 10" id="KW-0067">ATP-binding</keyword>
<dbReference type="PANTHER" id="PTHR42781:SF4">
    <property type="entry name" value="SPERMIDINE_PUTRESCINE IMPORT ATP-BINDING PROTEIN POTA"/>
    <property type="match status" value="1"/>
</dbReference>
<dbReference type="PANTHER" id="PTHR42781">
    <property type="entry name" value="SPERMIDINE/PUTRESCINE IMPORT ATP-BINDING PROTEIN POTA"/>
    <property type="match status" value="1"/>
</dbReference>
<evidence type="ECO:0000256" key="6">
    <source>
        <dbReference type="ARBA" id="ARBA00023004"/>
    </source>
</evidence>
<dbReference type="InterPro" id="IPR050093">
    <property type="entry name" value="ABC_SmlMolc_Importer"/>
</dbReference>
<dbReference type="PROSITE" id="PS00211">
    <property type="entry name" value="ABC_TRANSPORTER_1"/>
    <property type="match status" value="1"/>
</dbReference>
<evidence type="ECO:0000313" key="10">
    <source>
        <dbReference type="EMBL" id="GAA4444274.1"/>
    </source>
</evidence>
<dbReference type="GO" id="GO:0005524">
    <property type="term" value="F:ATP binding"/>
    <property type="evidence" value="ECO:0007669"/>
    <property type="project" value="UniProtKB-KW"/>
</dbReference>
<dbReference type="CDD" id="cd03259">
    <property type="entry name" value="ABC_Carb_Solutes_like"/>
    <property type="match status" value="1"/>
</dbReference>
<evidence type="ECO:0000256" key="8">
    <source>
        <dbReference type="ARBA" id="ARBA00023136"/>
    </source>
</evidence>
<reference evidence="11" key="1">
    <citation type="journal article" date="2019" name="Int. J. Syst. Evol. Microbiol.">
        <title>The Global Catalogue of Microorganisms (GCM) 10K type strain sequencing project: providing services to taxonomists for standard genome sequencing and annotation.</title>
        <authorList>
            <consortium name="The Broad Institute Genomics Platform"/>
            <consortium name="The Broad Institute Genome Sequencing Center for Infectious Disease"/>
            <person name="Wu L."/>
            <person name="Ma J."/>
        </authorList>
    </citation>
    <scope>NUCLEOTIDE SEQUENCE [LARGE SCALE GENOMIC DNA]</scope>
    <source>
        <strain evidence="11">JCM 31920</strain>
    </source>
</reference>
<keyword evidence="6" id="KW-0408">Iron</keyword>
<evidence type="ECO:0000256" key="3">
    <source>
        <dbReference type="ARBA" id="ARBA00022496"/>
    </source>
</evidence>
<evidence type="ECO:0000313" key="11">
    <source>
        <dbReference type="Proteomes" id="UP001501508"/>
    </source>
</evidence>
<keyword evidence="2" id="KW-1003">Cell membrane</keyword>
<keyword evidence="3" id="KW-0410">Iron transport</keyword>
<proteinExistence type="predicted"/>
<keyword evidence="7" id="KW-0406">Ion transport</keyword>
<accession>A0ABP8M4C2</accession>
<evidence type="ECO:0000256" key="4">
    <source>
        <dbReference type="ARBA" id="ARBA00022741"/>
    </source>
</evidence>
<dbReference type="EMBL" id="BAABEY010000031">
    <property type="protein sequence ID" value="GAA4444274.1"/>
    <property type="molecule type" value="Genomic_DNA"/>
</dbReference>
<evidence type="ECO:0000256" key="2">
    <source>
        <dbReference type="ARBA" id="ARBA00022475"/>
    </source>
</evidence>
<dbReference type="PROSITE" id="PS50893">
    <property type="entry name" value="ABC_TRANSPORTER_2"/>
    <property type="match status" value="1"/>
</dbReference>
<feature type="domain" description="ABC transporter" evidence="9">
    <location>
        <begin position="9"/>
        <end position="243"/>
    </location>
</feature>
<evidence type="ECO:0000256" key="5">
    <source>
        <dbReference type="ARBA" id="ARBA00022840"/>
    </source>
</evidence>
<dbReference type="Gene3D" id="3.40.50.300">
    <property type="entry name" value="P-loop containing nucleotide triphosphate hydrolases"/>
    <property type="match status" value="1"/>
</dbReference>
<evidence type="ECO:0000256" key="1">
    <source>
        <dbReference type="ARBA" id="ARBA00022448"/>
    </source>
</evidence>
<dbReference type="Proteomes" id="UP001501508">
    <property type="component" value="Unassembled WGS sequence"/>
</dbReference>
<keyword evidence="11" id="KW-1185">Reference proteome</keyword>
<dbReference type="RefSeq" id="WP_345031420.1">
    <property type="nucleotide sequence ID" value="NZ_BAABEY010000031.1"/>
</dbReference>
<dbReference type="InterPro" id="IPR008995">
    <property type="entry name" value="Mo/tungstate-bd_C_term_dom"/>
</dbReference>
<dbReference type="InterPro" id="IPR015853">
    <property type="entry name" value="ABC_transpr_FbpC"/>
</dbReference>
<dbReference type="InterPro" id="IPR027417">
    <property type="entry name" value="P-loop_NTPase"/>
</dbReference>
<keyword evidence="4" id="KW-0547">Nucleotide-binding</keyword>
<comment type="caution">
    <text evidence="10">The sequence shown here is derived from an EMBL/GenBank/DDBJ whole genome shotgun (WGS) entry which is preliminary data.</text>
</comment>
<dbReference type="SMART" id="SM00382">
    <property type="entry name" value="AAA"/>
    <property type="match status" value="1"/>
</dbReference>
<dbReference type="SUPFAM" id="SSF50331">
    <property type="entry name" value="MOP-like"/>
    <property type="match status" value="1"/>
</dbReference>
<dbReference type="SUPFAM" id="SSF52540">
    <property type="entry name" value="P-loop containing nucleoside triphosphate hydrolases"/>
    <property type="match status" value="1"/>
</dbReference>
<name>A0ABP8M4C2_9BACT</name>
<protein>
    <submittedName>
        <fullName evidence="10">ABC transporter ATP-binding protein</fullName>
    </submittedName>
</protein>
<keyword evidence="1" id="KW-0813">Transport</keyword>
<dbReference type="Pfam" id="PF00005">
    <property type="entry name" value="ABC_tran"/>
    <property type="match status" value="1"/>
</dbReference>
<dbReference type="InterPro" id="IPR017871">
    <property type="entry name" value="ABC_transporter-like_CS"/>
</dbReference>
<dbReference type="InterPro" id="IPR003439">
    <property type="entry name" value="ABC_transporter-like_ATP-bd"/>
</dbReference>
<dbReference type="InterPro" id="IPR013611">
    <property type="entry name" value="Transp-assoc_OB_typ2"/>
</dbReference>
<dbReference type="InterPro" id="IPR003593">
    <property type="entry name" value="AAA+_ATPase"/>
</dbReference>
<dbReference type="Pfam" id="PF08402">
    <property type="entry name" value="TOBE_2"/>
    <property type="match status" value="1"/>
</dbReference>
<sequence>MTPDIHPVLELLHVSKTYPGGSVKAVDNISLSVEKGAILALVGESGSGKTTLLRTIAGLEVPDEGSLILSGQVISEGRKAVPVHKRNIGMVFQDYALFPHMTIAENIGFGLKGMTQAEKKRIIEETLALTNLEENPGKYPHQLSGGQQQRVALARALAPKPEILLLDEPFSNLDSILHDRVREDLRKIVKATGITTILVTHHTRDALSMADQVAVIHKGRLLQMDAPRMIYNHPVSGYVANLFGKYSCINCIRTEGGMQTPFGKMPAGNTEISPRMSRLFCRPEHIIVLKKNSPQPAEGSVLTGVVEAATFLGDHVRIEVKPENAQKARLILHADTFYEPGTNLRFIIRPYKFVDFGDPEAE</sequence>
<evidence type="ECO:0000259" key="9">
    <source>
        <dbReference type="PROSITE" id="PS50893"/>
    </source>
</evidence>
<organism evidence="10 11">
    <name type="scientific">Ravibacter arvi</name>
    <dbReference type="NCBI Taxonomy" id="2051041"/>
    <lineage>
        <taxon>Bacteria</taxon>
        <taxon>Pseudomonadati</taxon>
        <taxon>Bacteroidota</taxon>
        <taxon>Cytophagia</taxon>
        <taxon>Cytophagales</taxon>
        <taxon>Spirosomataceae</taxon>
        <taxon>Ravibacter</taxon>
    </lineage>
</organism>
<evidence type="ECO:0000256" key="7">
    <source>
        <dbReference type="ARBA" id="ARBA00023065"/>
    </source>
</evidence>
<gene>
    <name evidence="10" type="ORF">GCM10023091_34160</name>
</gene>
<keyword evidence="8" id="KW-0472">Membrane</keyword>